<evidence type="ECO:0000313" key="7">
    <source>
        <dbReference type="Proteomes" id="UP001499854"/>
    </source>
</evidence>
<keyword evidence="4" id="KW-0862">Zinc</keyword>
<dbReference type="SUPFAM" id="SSF53187">
    <property type="entry name" value="Zn-dependent exopeptidases"/>
    <property type="match status" value="1"/>
</dbReference>
<proteinExistence type="predicted"/>
<evidence type="ECO:0000256" key="2">
    <source>
        <dbReference type="ARBA" id="ARBA00022723"/>
    </source>
</evidence>
<dbReference type="Pfam" id="PF01546">
    <property type="entry name" value="Peptidase_M20"/>
    <property type="match status" value="1"/>
</dbReference>
<evidence type="ECO:0000313" key="6">
    <source>
        <dbReference type="EMBL" id="GAA2006972.1"/>
    </source>
</evidence>
<dbReference type="InterPro" id="IPR050072">
    <property type="entry name" value="Peptidase_M20A"/>
</dbReference>
<comment type="cofactor">
    <cofactor evidence="1">
        <name>Zn(2+)</name>
        <dbReference type="ChEBI" id="CHEBI:29105"/>
    </cofactor>
</comment>
<dbReference type="PANTHER" id="PTHR43808:SF9">
    <property type="entry name" value="BLL0789 PROTEIN"/>
    <property type="match status" value="1"/>
</dbReference>
<keyword evidence="7" id="KW-1185">Reference proteome</keyword>
<organism evidence="6 7">
    <name type="scientific">Catenulispora subtropica</name>
    <dbReference type="NCBI Taxonomy" id="450798"/>
    <lineage>
        <taxon>Bacteria</taxon>
        <taxon>Bacillati</taxon>
        <taxon>Actinomycetota</taxon>
        <taxon>Actinomycetes</taxon>
        <taxon>Catenulisporales</taxon>
        <taxon>Catenulisporaceae</taxon>
        <taxon>Catenulispora</taxon>
    </lineage>
</organism>
<evidence type="ECO:0000259" key="5">
    <source>
        <dbReference type="Pfam" id="PF07687"/>
    </source>
</evidence>
<evidence type="ECO:0000256" key="4">
    <source>
        <dbReference type="ARBA" id="ARBA00022833"/>
    </source>
</evidence>
<dbReference type="InterPro" id="IPR001261">
    <property type="entry name" value="ArgE/DapE_CS"/>
</dbReference>
<dbReference type="CDD" id="cd03885">
    <property type="entry name" value="M20_CPDG2"/>
    <property type="match status" value="1"/>
</dbReference>
<keyword evidence="2" id="KW-0479">Metal-binding</keyword>
<dbReference type="Gene3D" id="3.30.70.360">
    <property type="match status" value="1"/>
</dbReference>
<dbReference type="Gene3D" id="3.40.630.10">
    <property type="entry name" value="Zn peptidases"/>
    <property type="match status" value="1"/>
</dbReference>
<name>A0ABP5EWS2_9ACTN</name>
<dbReference type="Pfam" id="PF07687">
    <property type="entry name" value="M20_dimer"/>
    <property type="match status" value="1"/>
</dbReference>
<dbReference type="InterPro" id="IPR036264">
    <property type="entry name" value="Bact_exopeptidase_dim_dom"/>
</dbReference>
<dbReference type="PROSITE" id="PS00758">
    <property type="entry name" value="ARGE_DAPE_CPG2_1"/>
    <property type="match status" value="1"/>
</dbReference>
<protein>
    <submittedName>
        <fullName evidence="6">M20 family metallopeptidase</fullName>
    </submittedName>
</protein>
<dbReference type="SUPFAM" id="SSF55031">
    <property type="entry name" value="Bacterial exopeptidase dimerisation domain"/>
    <property type="match status" value="1"/>
</dbReference>
<comment type="caution">
    <text evidence="6">The sequence shown here is derived from an EMBL/GenBank/DDBJ whole genome shotgun (WGS) entry which is preliminary data.</text>
</comment>
<evidence type="ECO:0000256" key="3">
    <source>
        <dbReference type="ARBA" id="ARBA00022801"/>
    </source>
</evidence>
<dbReference type="EMBL" id="BAAAQM010000094">
    <property type="protein sequence ID" value="GAA2006972.1"/>
    <property type="molecule type" value="Genomic_DNA"/>
</dbReference>
<evidence type="ECO:0000256" key="1">
    <source>
        <dbReference type="ARBA" id="ARBA00001947"/>
    </source>
</evidence>
<dbReference type="PIRSF" id="PIRSF037238">
    <property type="entry name" value="Carboxypeptidase_G2"/>
    <property type="match status" value="1"/>
</dbReference>
<accession>A0ABP5EWS2</accession>
<dbReference type="InterPro" id="IPR017150">
    <property type="entry name" value="Pept_M20_glutamate_carboxypep"/>
</dbReference>
<feature type="domain" description="Peptidase M20 dimerisation" evidence="5">
    <location>
        <begin position="178"/>
        <end position="262"/>
    </location>
</feature>
<dbReference type="Proteomes" id="UP001499854">
    <property type="component" value="Unassembled WGS sequence"/>
</dbReference>
<dbReference type="PANTHER" id="PTHR43808">
    <property type="entry name" value="ACETYLORNITHINE DEACETYLASE"/>
    <property type="match status" value="1"/>
</dbReference>
<sequence>MSAPAAPLLEHLERALPTMLADLEALVRCESPTGDRAATNRCADVLAAIGGRLLGTFPERLDHGGEVQLRWRFGRGDRVLLLGHLDTVWPIGTLERLPFTVVDGRITGPGCFDMKAGLVQMLHALAALDDTGLDGVTVLVTSDEEVGSPASHALIQDEARRSRAALVLEASADGALKTARKGAGSHRLHVLGRAAHAGLEPERGANAAVELAHQILAIVRLADPERGTTVTPSVIRGGDTVNTVPGSAEVAVDVRAFSVEEQRRVAAGLAALRPRLDGTSLRVDSGPESPPLPPSASSALFARAEQAAARLGLAPLQGVAVGGGSDGNRTAAVGTPTLDGLGAVGGGAHADDEHVLADAMPRRAALLAELVADLLEARPSLRLLGS</sequence>
<keyword evidence="3" id="KW-0378">Hydrolase</keyword>
<dbReference type="InterPro" id="IPR002933">
    <property type="entry name" value="Peptidase_M20"/>
</dbReference>
<gene>
    <name evidence="6" type="ORF">GCM10009838_86660</name>
</gene>
<dbReference type="InterPro" id="IPR011650">
    <property type="entry name" value="Peptidase_M20_dimer"/>
</dbReference>
<reference evidence="7" key="1">
    <citation type="journal article" date="2019" name="Int. J. Syst. Evol. Microbiol.">
        <title>The Global Catalogue of Microorganisms (GCM) 10K type strain sequencing project: providing services to taxonomists for standard genome sequencing and annotation.</title>
        <authorList>
            <consortium name="The Broad Institute Genomics Platform"/>
            <consortium name="The Broad Institute Genome Sequencing Center for Infectious Disease"/>
            <person name="Wu L."/>
            <person name="Ma J."/>
        </authorList>
    </citation>
    <scope>NUCLEOTIDE SEQUENCE [LARGE SCALE GENOMIC DNA]</scope>
    <source>
        <strain evidence="7">JCM 16013</strain>
    </source>
</reference>